<organism evidence="3 4">
    <name type="scientific">Nitrosospira multiformis</name>
    <dbReference type="NCBI Taxonomy" id="1231"/>
    <lineage>
        <taxon>Bacteria</taxon>
        <taxon>Pseudomonadati</taxon>
        <taxon>Pseudomonadota</taxon>
        <taxon>Betaproteobacteria</taxon>
        <taxon>Nitrosomonadales</taxon>
        <taxon>Nitrosomonadaceae</taxon>
        <taxon>Nitrosospira</taxon>
    </lineage>
</organism>
<reference evidence="3 4" key="1">
    <citation type="submission" date="2016-10" db="EMBL/GenBank/DDBJ databases">
        <authorList>
            <person name="Varghese N."/>
            <person name="Submissions S."/>
        </authorList>
    </citation>
    <scope>NUCLEOTIDE SEQUENCE [LARGE SCALE GENOMIC DNA]</scope>
    <source>
        <strain evidence="3 4">Nl1</strain>
    </source>
</reference>
<name>A0ABY0TGM6_9PROT</name>
<feature type="region of interest" description="Disordered" evidence="1">
    <location>
        <begin position="63"/>
        <end position="82"/>
    </location>
</feature>
<gene>
    <name evidence="3" type="ORF">SAMN05216402_2353</name>
</gene>
<feature type="chain" id="PRO_5046524350" description="DUF4148 domain-containing protein" evidence="2">
    <location>
        <begin position="28"/>
        <end position="119"/>
    </location>
</feature>
<evidence type="ECO:0008006" key="5">
    <source>
        <dbReference type="Google" id="ProtNLM"/>
    </source>
</evidence>
<evidence type="ECO:0000256" key="1">
    <source>
        <dbReference type="SAM" id="MobiDB-lite"/>
    </source>
</evidence>
<evidence type="ECO:0000256" key="2">
    <source>
        <dbReference type="SAM" id="SignalP"/>
    </source>
</evidence>
<dbReference type="EMBL" id="FNKY01000001">
    <property type="protein sequence ID" value="SDQ80366.1"/>
    <property type="molecule type" value="Genomic_DNA"/>
</dbReference>
<sequence>MIHRIHSTKTFLVLLIVAMTVTTGAGAEELAYAVTKGAAELTPDKKRADEILQQTNNEAIRKKFRKENDEKSKVREPLYPRQAGSLAKHYRETAAIVARQGGDPKPLLEASAYFESQSK</sequence>
<evidence type="ECO:0000313" key="4">
    <source>
        <dbReference type="Proteomes" id="UP000183471"/>
    </source>
</evidence>
<dbReference type="RefSeq" id="WP_074632690.1">
    <property type="nucleotide sequence ID" value="NZ_FNKY01000001.1"/>
</dbReference>
<protein>
    <recommendedName>
        <fullName evidence="5">DUF4148 domain-containing protein</fullName>
    </recommendedName>
</protein>
<feature type="signal peptide" evidence="2">
    <location>
        <begin position="1"/>
        <end position="27"/>
    </location>
</feature>
<keyword evidence="4" id="KW-1185">Reference proteome</keyword>
<feature type="compositionally biased region" description="Basic and acidic residues" evidence="1">
    <location>
        <begin position="66"/>
        <end position="78"/>
    </location>
</feature>
<accession>A0ABY0TGM6</accession>
<keyword evidence="2" id="KW-0732">Signal</keyword>
<dbReference type="Proteomes" id="UP000183471">
    <property type="component" value="Unassembled WGS sequence"/>
</dbReference>
<proteinExistence type="predicted"/>
<comment type="caution">
    <text evidence="3">The sequence shown here is derived from an EMBL/GenBank/DDBJ whole genome shotgun (WGS) entry which is preliminary data.</text>
</comment>
<evidence type="ECO:0000313" key="3">
    <source>
        <dbReference type="EMBL" id="SDQ80366.1"/>
    </source>
</evidence>